<keyword evidence="2" id="KW-1185">Reference proteome</keyword>
<dbReference type="AlphaFoldDB" id="A0A8T2P8W8"/>
<dbReference type="EMBL" id="JAFBMS010000016">
    <property type="protein sequence ID" value="KAG9345978.1"/>
    <property type="molecule type" value="Genomic_DNA"/>
</dbReference>
<organism evidence="1 2">
    <name type="scientific">Albula glossodonta</name>
    <name type="common">roundjaw bonefish</name>
    <dbReference type="NCBI Taxonomy" id="121402"/>
    <lineage>
        <taxon>Eukaryota</taxon>
        <taxon>Metazoa</taxon>
        <taxon>Chordata</taxon>
        <taxon>Craniata</taxon>
        <taxon>Vertebrata</taxon>
        <taxon>Euteleostomi</taxon>
        <taxon>Actinopterygii</taxon>
        <taxon>Neopterygii</taxon>
        <taxon>Teleostei</taxon>
        <taxon>Albuliformes</taxon>
        <taxon>Albulidae</taxon>
        <taxon>Albula</taxon>
    </lineage>
</organism>
<evidence type="ECO:0000313" key="2">
    <source>
        <dbReference type="Proteomes" id="UP000824540"/>
    </source>
</evidence>
<comment type="caution">
    <text evidence="1">The sequence shown here is derived from an EMBL/GenBank/DDBJ whole genome shotgun (WGS) entry which is preliminary data.</text>
</comment>
<evidence type="ECO:0000313" key="1">
    <source>
        <dbReference type="EMBL" id="KAG9345978.1"/>
    </source>
</evidence>
<protein>
    <submittedName>
        <fullName evidence="1">Uncharacterized protein</fullName>
    </submittedName>
</protein>
<name>A0A8T2P8W8_9TELE</name>
<gene>
    <name evidence="1" type="ORF">JZ751_007793</name>
</gene>
<reference evidence="1" key="1">
    <citation type="thesis" date="2021" institute="BYU ScholarsArchive" country="Provo, UT, USA">
        <title>Applications of and Algorithms for Genome Assembly and Genomic Analyses with an Emphasis on Marine Teleosts.</title>
        <authorList>
            <person name="Pickett B.D."/>
        </authorList>
    </citation>
    <scope>NUCLEOTIDE SEQUENCE</scope>
    <source>
        <strain evidence="1">HI-2016</strain>
    </source>
</reference>
<sequence length="95" mass="10770">MFVVVDQAHLRKCLGFSSRKQSHLCSLLTVKRTLRSRHKLVTVLHTTCMQRTSGKSRLEEGHSYYLIGWSGFAPSPTALPALKRFKWVDLVAEGI</sequence>
<accession>A0A8T2P8W8</accession>
<dbReference type="Proteomes" id="UP000824540">
    <property type="component" value="Unassembled WGS sequence"/>
</dbReference>
<proteinExistence type="predicted"/>